<comment type="caution">
    <text evidence="6">The sequence shown here is derived from an EMBL/GenBank/DDBJ whole genome shotgun (WGS) entry which is preliminary data.</text>
</comment>
<keyword evidence="7" id="KW-1185">Reference proteome</keyword>
<dbReference type="Pfam" id="PF20620">
    <property type="entry name" value="DUF6805"/>
    <property type="match status" value="1"/>
</dbReference>
<dbReference type="Proteomes" id="UP000318478">
    <property type="component" value="Unassembled WGS sequence"/>
</dbReference>
<gene>
    <name evidence="6" type="primary">hypBA1_2</name>
    <name evidence="6" type="ORF">Pla123a_31690</name>
</gene>
<reference evidence="6 7" key="1">
    <citation type="submission" date="2019-02" db="EMBL/GenBank/DDBJ databases">
        <title>Deep-cultivation of Planctomycetes and their phenomic and genomic characterization uncovers novel biology.</title>
        <authorList>
            <person name="Wiegand S."/>
            <person name="Jogler M."/>
            <person name="Boedeker C."/>
            <person name="Pinto D."/>
            <person name="Vollmers J."/>
            <person name="Rivas-Marin E."/>
            <person name="Kohn T."/>
            <person name="Peeters S.H."/>
            <person name="Heuer A."/>
            <person name="Rast P."/>
            <person name="Oberbeckmann S."/>
            <person name="Bunk B."/>
            <person name="Jeske O."/>
            <person name="Meyerdierks A."/>
            <person name="Storesund J.E."/>
            <person name="Kallscheuer N."/>
            <person name="Luecker S."/>
            <person name="Lage O.M."/>
            <person name="Pohl T."/>
            <person name="Merkel B.J."/>
            <person name="Hornburger P."/>
            <person name="Mueller R.-W."/>
            <person name="Bruemmer F."/>
            <person name="Labrenz M."/>
            <person name="Spormann A.M."/>
            <person name="Op Den Camp H."/>
            <person name="Overmann J."/>
            <person name="Amann R."/>
            <person name="Jetten M.S.M."/>
            <person name="Mascher T."/>
            <person name="Medema M.H."/>
            <person name="Devos D.P."/>
            <person name="Kaster A.-K."/>
            <person name="Ovreas L."/>
            <person name="Rohde M."/>
            <person name="Galperin M.Y."/>
            <person name="Jogler C."/>
        </authorList>
    </citation>
    <scope>NUCLEOTIDE SEQUENCE [LARGE SCALE GENOMIC DNA]</scope>
    <source>
        <strain evidence="6 7">Pla123a</strain>
    </source>
</reference>
<keyword evidence="6" id="KW-0326">Glycosidase</keyword>
<dbReference type="Pfam" id="PF16375">
    <property type="entry name" value="DUF4986"/>
    <property type="match status" value="1"/>
</dbReference>
<dbReference type="InterPro" id="IPR049046">
    <property type="entry name" value="Beta-AFase-like_GH127_middle"/>
</dbReference>
<dbReference type="PANTHER" id="PTHR31151:SF0">
    <property type="entry name" value="PROLINE-TRNA LIGASE (DUF1680)"/>
    <property type="match status" value="1"/>
</dbReference>
<evidence type="ECO:0000313" key="7">
    <source>
        <dbReference type="Proteomes" id="UP000318478"/>
    </source>
</evidence>
<dbReference type="OrthoDB" id="9757939at2"/>
<dbReference type="GO" id="GO:0102478">
    <property type="term" value="F:beta-L-arabinofuranosidase activity"/>
    <property type="evidence" value="ECO:0007669"/>
    <property type="project" value="UniProtKB-EC"/>
</dbReference>
<dbReference type="GO" id="GO:0005975">
    <property type="term" value="P:carbohydrate metabolic process"/>
    <property type="evidence" value="ECO:0007669"/>
    <property type="project" value="InterPro"/>
</dbReference>
<proteinExistence type="predicted"/>
<keyword evidence="1" id="KW-0732">Signal</keyword>
<dbReference type="AlphaFoldDB" id="A0A5C5YLH7"/>
<evidence type="ECO:0000259" key="3">
    <source>
        <dbReference type="Pfam" id="PF16375"/>
    </source>
</evidence>
<feature type="chain" id="PRO_5022902070" evidence="1">
    <location>
        <begin position="21"/>
        <end position="791"/>
    </location>
</feature>
<dbReference type="InterPro" id="IPR012878">
    <property type="entry name" value="Beta-AFase-like_GH127_cat"/>
</dbReference>
<feature type="domain" description="Glycoside hydrolase GH146 substrate-binding" evidence="4">
    <location>
        <begin position="656"/>
        <end position="787"/>
    </location>
</feature>
<dbReference type="PROSITE" id="PS51257">
    <property type="entry name" value="PROKAR_LIPOPROTEIN"/>
    <property type="match status" value="1"/>
</dbReference>
<dbReference type="Pfam" id="PF07944">
    <property type="entry name" value="Beta-AFase-like_GH127_cat"/>
    <property type="match status" value="1"/>
</dbReference>
<accession>A0A5C5YLH7</accession>
<feature type="domain" description="DUF4986" evidence="3">
    <location>
        <begin position="551"/>
        <end position="632"/>
    </location>
</feature>
<dbReference type="EC" id="3.2.1.185" evidence="6"/>
<dbReference type="Pfam" id="PF20736">
    <property type="entry name" value="Glyco_hydro127M"/>
    <property type="match status" value="1"/>
</dbReference>
<dbReference type="InterPro" id="IPR032275">
    <property type="entry name" value="DUF4986"/>
</dbReference>
<evidence type="ECO:0000259" key="4">
    <source>
        <dbReference type="Pfam" id="PF20620"/>
    </source>
</evidence>
<dbReference type="InterPro" id="IPR008928">
    <property type="entry name" value="6-hairpin_glycosidase_sf"/>
</dbReference>
<keyword evidence="6" id="KW-0378">Hydrolase</keyword>
<protein>
    <submittedName>
        <fullName evidence="6">Non-reducing end beta-L-arabinofuranosidase</fullName>
        <ecNumber evidence="6">3.2.1.185</ecNumber>
    </submittedName>
</protein>
<evidence type="ECO:0000256" key="1">
    <source>
        <dbReference type="SAM" id="SignalP"/>
    </source>
</evidence>
<name>A0A5C5YLH7_9BACT</name>
<feature type="domain" description="Non-reducing end beta-L-arabinofuranosidase-like GH127 middle" evidence="5">
    <location>
        <begin position="426"/>
        <end position="521"/>
    </location>
</feature>
<evidence type="ECO:0000259" key="2">
    <source>
        <dbReference type="Pfam" id="PF07944"/>
    </source>
</evidence>
<feature type="signal peptide" evidence="1">
    <location>
        <begin position="1"/>
        <end position="20"/>
    </location>
</feature>
<evidence type="ECO:0000313" key="6">
    <source>
        <dbReference type="EMBL" id="TWT75659.1"/>
    </source>
</evidence>
<dbReference type="SUPFAM" id="SSF48208">
    <property type="entry name" value="Six-hairpin glycosidases"/>
    <property type="match status" value="1"/>
</dbReference>
<dbReference type="PANTHER" id="PTHR31151">
    <property type="entry name" value="PROLINE-TRNA LIGASE (DUF1680)"/>
    <property type="match status" value="1"/>
</dbReference>
<evidence type="ECO:0000259" key="5">
    <source>
        <dbReference type="Pfam" id="PF20736"/>
    </source>
</evidence>
<dbReference type="EMBL" id="SJPO01000007">
    <property type="protein sequence ID" value="TWT75659.1"/>
    <property type="molecule type" value="Genomic_DNA"/>
</dbReference>
<organism evidence="6 7">
    <name type="scientific">Posidoniimonas polymericola</name>
    <dbReference type="NCBI Taxonomy" id="2528002"/>
    <lineage>
        <taxon>Bacteria</taxon>
        <taxon>Pseudomonadati</taxon>
        <taxon>Planctomycetota</taxon>
        <taxon>Planctomycetia</taxon>
        <taxon>Pirellulales</taxon>
        <taxon>Lacipirellulaceae</taxon>
        <taxon>Posidoniimonas</taxon>
    </lineage>
</organism>
<sequence precursor="true">MQRLLCCLLVVFGGVASCVAVPVEARATQFFELRNVRLLNGPFLHSVRLNRNHLLSYDPDRLLAPFLAEAGLDPKADRYPSWESTGLGGQTAGHYLSALANTASSLDDAECRQRLEYMVSELGRCQQANGDGYVGGVPDSDRLWEQIHAGKIAAEGFSLNGSWVPIYNLHKTFAGLRDAYLVGEVDQAKQVLLDLADWFDREFSDLTDAQIQDLLRCEHGGINEVLADVAAISGEDRYLRLAERFSHRFIFDPLANGEDRLDGLHANTQVPKVIGFQRIAAIGGGEQYHRAAQTFWDAVVSDRSIAIGGNSVAEHFPSARQASDFVTRREGPETCNTYNMLRLTEQLFQQSPEGRYADFYERALYNHILSSQHPEHGGYVYFTPARPGHYRVYSKPGECFWCCVGSGMENHSRHGTFVYAHSDLELFVNLFVASRVEWAEKEVVLTQRTDFPQADRTELELSLERPTPFALKIRKPGWVEQGGFEVLVNGESAEIAGDGASYVTLDREWRDGDIVSVALPMTVTVEPLPYLPEYVAFREGPIVLAAELSRDELDGLIAGDGRMDHIASGELMPADQVPVVVAEEGELAALVEPVPDAPNAFTLAAAVRPNSFDRLQLVPFFQVHDARYMLYWQRTTPAKYQSLLNARREAERLEAALDQATLDRVTPGQQQPEVEHQFRGEANSTGVWRDRSFRHADGWFSYVLETHGQTDARLRVAYFGSDRRDFEILVNDQVIASVALDAPSPDEFVDVDYPIPARLLEGATEITVKFQAKPGSMAGGIYDVRLMKAVD</sequence>
<dbReference type="InterPro" id="IPR046544">
    <property type="entry name" value="GH146_SB_dom"/>
</dbReference>
<dbReference type="RefSeq" id="WP_146588603.1">
    <property type="nucleotide sequence ID" value="NZ_SJPO01000007.1"/>
</dbReference>
<feature type="domain" description="Non-reducing end beta-L-arabinofuranosidase-like GH127 catalytic" evidence="2">
    <location>
        <begin position="35"/>
        <end position="415"/>
    </location>
</feature>